<feature type="compositionally biased region" description="Polar residues" evidence="1">
    <location>
        <begin position="286"/>
        <end position="305"/>
    </location>
</feature>
<dbReference type="AlphaFoldDB" id="A0A0L0C7N6"/>
<gene>
    <name evidence="2" type="ORF">FF38_03542</name>
</gene>
<comment type="caution">
    <text evidence="2">The sequence shown here is derived from an EMBL/GenBank/DDBJ whole genome shotgun (WGS) entry which is preliminary data.</text>
</comment>
<reference evidence="2 3" key="1">
    <citation type="journal article" date="2015" name="Nat. Commun.">
        <title>Lucilia cuprina genome unlocks parasitic fly biology to underpin future interventions.</title>
        <authorList>
            <person name="Anstead C.A."/>
            <person name="Korhonen P.K."/>
            <person name="Young N.D."/>
            <person name="Hall R.S."/>
            <person name="Jex A.R."/>
            <person name="Murali S.C."/>
            <person name="Hughes D.S."/>
            <person name="Lee S.F."/>
            <person name="Perry T."/>
            <person name="Stroehlein A.J."/>
            <person name="Ansell B.R."/>
            <person name="Breugelmans B."/>
            <person name="Hofmann A."/>
            <person name="Qu J."/>
            <person name="Dugan S."/>
            <person name="Lee S.L."/>
            <person name="Chao H."/>
            <person name="Dinh H."/>
            <person name="Han Y."/>
            <person name="Doddapaneni H.V."/>
            <person name="Worley K.C."/>
            <person name="Muzny D.M."/>
            <person name="Ioannidis P."/>
            <person name="Waterhouse R.M."/>
            <person name="Zdobnov E.M."/>
            <person name="James P.J."/>
            <person name="Bagnall N.H."/>
            <person name="Kotze A.C."/>
            <person name="Gibbs R.A."/>
            <person name="Richards S."/>
            <person name="Batterham P."/>
            <person name="Gasser R.B."/>
        </authorList>
    </citation>
    <scope>NUCLEOTIDE SEQUENCE [LARGE SCALE GENOMIC DNA]</scope>
    <source>
        <strain evidence="2 3">LS</strain>
        <tissue evidence="2">Full body</tissue>
    </source>
</reference>
<keyword evidence="3" id="KW-1185">Reference proteome</keyword>
<dbReference type="OrthoDB" id="751084at2759"/>
<feature type="region of interest" description="Disordered" evidence="1">
    <location>
        <begin position="267"/>
        <end position="329"/>
    </location>
</feature>
<proteinExistence type="predicted"/>
<dbReference type="OMA" id="PEDSDDM"/>
<feature type="region of interest" description="Disordered" evidence="1">
    <location>
        <begin position="193"/>
        <end position="230"/>
    </location>
</feature>
<feature type="compositionally biased region" description="Polar residues" evidence="1">
    <location>
        <begin position="214"/>
        <end position="230"/>
    </location>
</feature>
<dbReference type="STRING" id="7375.A0A0L0C7N6"/>
<dbReference type="EMBL" id="JRES01000779">
    <property type="protein sequence ID" value="KNC28393.1"/>
    <property type="molecule type" value="Genomic_DNA"/>
</dbReference>
<feature type="compositionally biased region" description="Low complexity" evidence="1">
    <location>
        <begin position="197"/>
        <end position="206"/>
    </location>
</feature>
<evidence type="ECO:0000313" key="2">
    <source>
        <dbReference type="EMBL" id="KNC28393.1"/>
    </source>
</evidence>
<dbReference type="Proteomes" id="UP000037069">
    <property type="component" value="Unassembled WGS sequence"/>
</dbReference>
<protein>
    <submittedName>
        <fullName evidence="2">Putative WASH complex subunit FAM21</fullName>
    </submittedName>
</protein>
<feature type="compositionally biased region" description="Low complexity" evidence="1">
    <location>
        <begin position="268"/>
        <end position="285"/>
    </location>
</feature>
<organism evidence="2 3">
    <name type="scientific">Lucilia cuprina</name>
    <name type="common">Green bottle fly</name>
    <name type="synonym">Australian sheep blowfly</name>
    <dbReference type="NCBI Taxonomy" id="7375"/>
    <lineage>
        <taxon>Eukaryota</taxon>
        <taxon>Metazoa</taxon>
        <taxon>Ecdysozoa</taxon>
        <taxon>Arthropoda</taxon>
        <taxon>Hexapoda</taxon>
        <taxon>Insecta</taxon>
        <taxon>Pterygota</taxon>
        <taxon>Neoptera</taxon>
        <taxon>Endopterygota</taxon>
        <taxon>Diptera</taxon>
        <taxon>Brachycera</taxon>
        <taxon>Muscomorpha</taxon>
        <taxon>Oestroidea</taxon>
        <taxon>Calliphoridae</taxon>
        <taxon>Luciliinae</taxon>
        <taxon>Lucilia</taxon>
    </lineage>
</organism>
<sequence>MDEAPINLENILEQAPKWTFAGDFTLLQWMNQISQDLETRATKTTDALAKLNNNIRSTNIALDNVANSLTTLQFGNQFVECRVQDDDETLANEATGNDSVKPIEHTPSSKEILNKFLDNNLKVLRNCHEKYSIDLDDSDEDEEGNSKEKTCIYQPINPYNEKPLPFIFGSKDWHAKWHVGLYENQQENNYSGDEISEAFSESSSTSHMDDNESFESNTEWASSNSIDNDNLNTNIEVKNASTLRGSQLLHPGTPSIPINVARNKATISESSSLSTPSSSLAKNSLRSTKQTDNLTQRSESKTSLNSKISSKESTKISVNSKETAPMQYRQQTQPFVDLFVEPPEDLESSTTSSSVSSAQNVIRPQDNTRSLNTERPSVFKTQPPPFVDLFAEPPEDIPSSTASSSISSGLNIKRKTVNLFDDDEDDLAKDDLLSALTKKDELVATKTDVKKTLTPAKVTIVEKQSL</sequence>
<accession>A0A0L0C7N6</accession>
<feature type="compositionally biased region" description="Polar residues" evidence="1">
    <location>
        <begin position="318"/>
        <end position="329"/>
    </location>
</feature>
<evidence type="ECO:0000313" key="3">
    <source>
        <dbReference type="Proteomes" id="UP000037069"/>
    </source>
</evidence>
<evidence type="ECO:0000256" key="1">
    <source>
        <dbReference type="SAM" id="MobiDB-lite"/>
    </source>
</evidence>
<feature type="non-terminal residue" evidence="2">
    <location>
        <position position="466"/>
    </location>
</feature>
<name>A0A0L0C7N6_LUCCU</name>